<dbReference type="Pfam" id="PF01640">
    <property type="entry name" value="Peptidase_C10"/>
    <property type="match status" value="1"/>
</dbReference>
<keyword evidence="2" id="KW-0645">Protease</keyword>
<dbReference type="STRING" id="111105.HR09_08350"/>
<dbReference type="EMBL" id="JRAI01000065">
    <property type="protein sequence ID" value="KGN84802.1"/>
    <property type="molecule type" value="Genomic_DNA"/>
</dbReference>
<keyword evidence="7" id="KW-0812">Transmembrane</keyword>
<dbReference type="InterPro" id="IPR000200">
    <property type="entry name" value="Peptidase_C10"/>
</dbReference>
<dbReference type="Gene3D" id="3.30.910.30">
    <property type="entry name" value="Peptidase C10 family"/>
    <property type="match status" value="1"/>
</dbReference>
<dbReference type="RefSeq" id="WP_039421684.1">
    <property type="nucleotide sequence ID" value="NZ_JRAI01000065.1"/>
</dbReference>
<dbReference type="AlphaFoldDB" id="A0A0A2F448"/>
<dbReference type="SUPFAM" id="SSF54001">
    <property type="entry name" value="Cysteine proteinases"/>
    <property type="match status" value="1"/>
</dbReference>
<evidence type="ECO:0000256" key="5">
    <source>
        <dbReference type="ARBA" id="ARBA00022807"/>
    </source>
</evidence>
<keyword evidence="4" id="KW-0378">Hydrolase</keyword>
<evidence type="ECO:0000256" key="6">
    <source>
        <dbReference type="PIRSR" id="PIRSR600200-1"/>
    </source>
</evidence>
<feature type="active site" description="Proton acceptor" evidence="6">
    <location>
        <position position="311"/>
    </location>
</feature>
<dbReference type="InterPro" id="IPR025896">
    <property type="entry name" value="Spi_Prtas-inh"/>
</dbReference>
<dbReference type="GO" id="GO:0006508">
    <property type="term" value="P:proteolysis"/>
    <property type="evidence" value="ECO:0007669"/>
    <property type="project" value="UniProtKB-KW"/>
</dbReference>
<feature type="domain" description="Spi protease inhibitor" evidence="8">
    <location>
        <begin position="31"/>
        <end position="119"/>
    </location>
</feature>
<dbReference type="Proteomes" id="UP000030130">
    <property type="component" value="Unassembled WGS sequence"/>
</dbReference>
<evidence type="ECO:0000259" key="8">
    <source>
        <dbReference type="Pfam" id="PF13734"/>
    </source>
</evidence>
<reference evidence="9 10" key="1">
    <citation type="submission" date="2014-08" db="EMBL/GenBank/DDBJ databases">
        <title>Porphyromonas gulae strain:COT-052_OH1451 Genome sequencing.</title>
        <authorList>
            <person name="Wallis C."/>
            <person name="Deusch O."/>
            <person name="O'Flynn C."/>
            <person name="Davis I."/>
            <person name="Jospin G."/>
            <person name="Darling A.E."/>
            <person name="Coil D.A."/>
            <person name="Alexiev A."/>
            <person name="Horsfall A."/>
            <person name="Kirkwood N."/>
            <person name="Harris S."/>
            <person name="Eisen J.A."/>
        </authorList>
    </citation>
    <scope>NUCLEOTIDE SEQUENCE [LARGE SCALE GENOMIC DNA]</scope>
    <source>
        <strain evidence="10">COT-052 OH1451</strain>
    </source>
</reference>
<protein>
    <recommendedName>
        <fullName evidence="8">Spi protease inhibitor domain-containing protein</fullName>
    </recommendedName>
</protein>
<proteinExistence type="inferred from homology"/>
<dbReference type="InterPro" id="IPR044934">
    <property type="entry name" value="Streptopain_sf"/>
</dbReference>
<keyword evidence="3" id="KW-0732">Signal</keyword>
<sequence length="776" mass="85966">MNIDTAYYRHRTCLRFILSFIVWLIPMLAHAQISPQKAERLAWDFLVSRFSDRPLPGLYRTDMPEEYGVHVFNIGEDNGFVLVSKSEGADIPVIGYSTSGRFDYSRMPPALKALLLTLKSNASETAPLLPGTYKTVAPILTTKWGQGKPYNQTIPQIDGQPTWTGCGATAMAQLVKYYRHPKRATGSVSYTTYTTNLHLEENLANITLDYDHLKDDYTLSYTAEEATAVAELMRACGLAMKMDYGLDGSGAYIDDVKIALHRHFQYDCELIVKDDYWHPYDNEEWMSRIYEELQALRPILYLAQSADNGGHFFLLDGNDEAGMVHINWGWDGYCDGFFAFGAFNPDDEEISPDGFNFEHMMLVGIEPYDTFLPEDILTWSGTPSPTHFVGINGSAVLYAAHHFAPSELSLMGGNSIRSIEFAPGAEQGKYTLCIWRDKERKHLLMQQAVANFQPGIPNRIVLDEPFTIPFGEDLYIGYKVEDAQYGHPLGCDDGPANAGKGNLVGYNDQAFESLVNLVDVNYNFYIRAYTEKAEHITYTLKYEQPANGSLSIFTPEGTPVASNTTLRQGTILQIKVQPHENYQLNELTVNGESIPIEAYFSLDDNTTVAASMTPVAYTVTFDQPANGSLSLTANGQNISSGEELGYGTSITVVPLPDTGYEVGRVTVNGQELSQPYIFTLEAQSVVSALMKVKAGHCCAAPPAASYKVYPNPTTSGLTIEVPEEMVGQTARLCDLAGKVILSHRLQATTDCIHIGTVPVGTYLLRVGQFVLKVEKR</sequence>
<dbReference type="eggNOG" id="COG3209">
    <property type="taxonomic scope" value="Bacteria"/>
</dbReference>
<evidence type="ECO:0000256" key="7">
    <source>
        <dbReference type="SAM" id="Phobius"/>
    </source>
</evidence>
<dbReference type="PRINTS" id="PR00797">
    <property type="entry name" value="STREPTOPAIN"/>
</dbReference>
<feature type="active site" description="Nucleophile" evidence="6">
    <location>
        <position position="166"/>
    </location>
</feature>
<evidence type="ECO:0000313" key="10">
    <source>
        <dbReference type="Proteomes" id="UP000030130"/>
    </source>
</evidence>
<dbReference type="GO" id="GO:0008234">
    <property type="term" value="F:cysteine-type peptidase activity"/>
    <property type="evidence" value="ECO:0007669"/>
    <property type="project" value="UniProtKB-KW"/>
</dbReference>
<accession>A0A0A2F448</accession>
<comment type="caution">
    <text evidence="9">The sequence shown here is derived from an EMBL/GenBank/DDBJ whole genome shotgun (WGS) entry which is preliminary data.</text>
</comment>
<dbReference type="OrthoDB" id="2235251at2"/>
<evidence type="ECO:0000256" key="3">
    <source>
        <dbReference type="ARBA" id="ARBA00022729"/>
    </source>
</evidence>
<dbReference type="Pfam" id="PF13734">
    <property type="entry name" value="Inhibitor_I69"/>
    <property type="match status" value="1"/>
</dbReference>
<comment type="similarity">
    <text evidence="1">Belongs to the peptidase C10 family.</text>
</comment>
<organism evidence="9 10">
    <name type="scientific">Porphyromonas gulae</name>
    <dbReference type="NCBI Taxonomy" id="111105"/>
    <lineage>
        <taxon>Bacteria</taxon>
        <taxon>Pseudomonadati</taxon>
        <taxon>Bacteroidota</taxon>
        <taxon>Bacteroidia</taxon>
        <taxon>Bacteroidales</taxon>
        <taxon>Porphyromonadaceae</taxon>
        <taxon>Porphyromonas</taxon>
    </lineage>
</organism>
<keyword evidence="7" id="KW-0472">Membrane</keyword>
<keyword evidence="7" id="KW-1133">Transmembrane helix</keyword>
<dbReference type="InterPro" id="IPR038765">
    <property type="entry name" value="Papain-like_cys_pep_sf"/>
</dbReference>
<evidence type="ECO:0000256" key="4">
    <source>
        <dbReference type="ARBA" id="ARBA00022801"/>
    </source>
</evidence>
<name>A0A0A2F448_9PORP</name>
<dbReference type="eggNOG" id="COG4412">
    <property type="taxonomic scope" value="Bacteria"/>
</dbReference>
<gene>
    <name evidence="9" type="ORF">HR08_08125</name>
</gene>
<feature type="transmembrane region" description="Helical" evidence="7">
    <location>
        <begin position="12"/>
        <end position="31"/>
    </location>
</feature>
<evidence type="ECO:0000313" key="9">
    <source>
        <dbReference type="EMBL" id="KGN84802.1"/>
    </source>
</evidence>
<evidence type="ECO:0000256" key="1">
    <source>
        <dbReference type="ARBA" id="ARBA00009693"/>
    </source>
</evidence>
<evidence type="ECO:0000256" key="2">
    <source>
        <dbReference type="ARBA" id="ARBA00022670"/>
    </source>
</evidence>
<dbReference type="Gene3D" id="3.90.70.50">
    <property type="entry name" value="Peptidase C10, streptopain"/>
    <property type="match status" value="1"/>
</dbReference>
<keyword evidence="5" id="KW-0788">Thiol protease</keyword>